<proteinExistence type="predicted"/>
<protein>
    <submittedName>
        <fullName evidence="1">Uncharacterized protein</fullName>
    </submittedName>
</protein>
<dbReference type="AlphaFoldDB" id="A0A392UFV5"/>
<keyword evidence="2" id="KW-1185">Reference proteome</keyword>
<dbReference type="EMBL" id="LXQA010779343">
    <property type="protein sequence ID" value="MCI70615.1"/>
    <property type="molecule type" value="Genomic_DNA"/>
</dbReference>
<feature type="non-terminal residue" evidence="1">
    <location>
        <position position="48"/>
    </location>
</feature>
<evidence type="ECO:0000313" key="2">
    <source>
        <dbReference type="Proteomes" id="UP000265520"/>
    </source>
</evidence>
<organism evidence="1 2">
    <name type="scientific">Trifolium medium</name>
    <dbReference type="NCBI Taxonomy" id="97028"/>
    <lineage>
        <taxon>Eukaryota</taxon>
        <taxon>Viridiplantae</taxon>
        <taxon>Streptophyta</taxon>
        <taxon>Embryophyta</taxon>
        <taxon>Tracheophyta</taxon>
        <taxon>Spermatophyta</taxon>
        <taxon>Magnoliopsida</taxon>
        <taxon>eudicotyledons</taxon>
        <taxon>Gunneridae</taxon>
        <taxon>Pentapetalae</taxon>
        <taxon>rosids</taxon>
        <taxon>fabids</taxon>
        <taxon>Fabales</taxon>
        <taxon>Fabaceae</taxon>
        <taxon>Papilionoideae</taxon>
        <taxon>50 kb inversion clade</taxon>
        <taxon>NPAAA clade</taxon>
        <taxon>Hologalegina</taxon>
        <taxon>IRL clade</taxon>
        <taxon>Trifolieae</taxon>
        <taxon>Trifolium</taxon>
    </lineage>
</organism>
<reference evidence="1 2" key="1">
    <citation type="journal article" date="2018" name="Front. Plant Sci.">
        <title>Red Clover (Trifolium pratense) and Zigzag Clover (T. medium) - A Picture of Genomic Similarities and Differences.</title>
        <authorList>
            <person name="Dluhosova J."/>
            <person name="Istvanek J."/>
            <person name="Nedelnik J."/>
            <person name="Repkova J."/>
        </authorList>
    </citation>
    <scope>NUCLEOTIDE SEQUENCE [LARGE SCALE GENOMIC DNA]</scope>
    <source>
        <strain evidence="2">cv. 10/8</strain>
        <tissue evidence="1">Leaf</tissue>
    </source>
</reference>
<accession>A0A392UFV5</accession>
<name>A0A392UFV5_9FABA</name>
<sequence length="48" mass="5589">MEPFLSQVYQQSKKKKRYLKCPRLLELKGRRKSVVNPPEGALDSVSRV</sequence>
<dbReference type="Proteomes" id="UP000265520">
    <property type="component" value="Unassembled WGS sequence"/>
</dbReference>
<comment type="caution">
    <text evidence="1">The sequence shown here is derived from an EMBL/GenBank/DDBJ whole genome shotgun (WGS) entry which is preliminary data.</text>
</comment>
<evidence type="ECO:0000313" key="1">
    <source>
        <dbReference type="EMBL" id="MCI70615.1"/>
    </source>
</evidence>